<protein>
    <submittedName>
        <fullName evidence="1">Uncharacterized protein</fullName>
    </submittedName>
</protein>
<sequence length="82" mass="9683">MLILQSCFDGRKSYRHSTMEVHSSESWLKTLYKHSLIRISLLCLILYRRESKRSPKIVTKTLTGLRKVLLFPKYKVGRPDTE</sequence>
<accession>A0A7J7K8R7</accession>
<gene>
    <name evidence="1" type="ORF">EB796_006658</name>
</gene>
<name>A0A7J7K8R7_BUGNE</name>
<proteinExistence type="predicted"/>
<comment type="caution">
    <text evidence="1">The sequence shown here is derived from an EMBL/GenBank/DDBJ whole genome shotgun (WGS) entry which is preliminary data.</text>
</comment>
<dbReference type="AlphaFoldDB" id="A0A7J7K8R7"/>
<reference evidence="1" key="1">
    <citation type="submission" date="2020-06" db="EMBL/GenBank/DDBJ databases">
        <title>Draft genome of Bugula neritina, a colonial animal packing powerful symbionts and potential medicines.</title>
        <authorList>
            <person name="Rayko M."/>
        </authorList>
    </citation>
    <scope>NUCLEOTIDE SEQUENCE [LARGE SCALE GENOMIC DNA]</scope>
    <source>
        <strain evidence="1">Kwan_BN1</strain>
    </source>
</reference>
<dbReference type="Proteomes" id="UP000593567">
    <property type="component" value="Unassembled WGS sequence"/>
</dbReference>
<evidence type="ECO:0000313" key="2">
    <source>
        <dbReference type="Proteomes" id="UP000593567"/>
    </source>
</evidence>
<organism evidence="1 2">
    <name type="scientific">Bugula neritina</name>
    <name type="common">Brown bryozoan</name>
    <name type="synonym">Sertularia neritina</name>
    <dbReference type="NCBI Taxonomy" id="10212"/>
    <lineage>
        <taxon>Eukaryota</taxon>
        <taxon>Metazoa</taxon>
        <taxon>Spiralia</taxon>
        <taxon>Lophotrochozoa</taxon>
        <taxon>Bryozoa</taxon>
        <taxon>Gymnolaemata</taxon>
        <taxon>Cheilostomatida</taxon>
        <taxon>Flustrina</taxon>
        <taxon>Buguloidea</taxon>
        <taxon>Bugulidae</taxon>
        <taxon>Bugula</taxon>
    </lineage>
</organism>
<evidence type="ECO:0000313" key="1">
    <source>
        <dbReference type="EMBL" id="KAF6035032.1"/>
    </source>
</evidence>
<keyword evidence="2" id="KW-1185">Reference proteome</keyword>
<dbReference type="EMBL" id="VXIV02000948">
    <property type="protein sequence ID" value="KAF6035032.1"/>
    <property type="molecule type" value="Genomic_DNA"/>
</dbReference>